<feature type="signal peptide" evidence="1">
    <location>
        <begin position="1"/>
        <end position="31"/>
    </location>
</feature>
<evidence type="ECO:0008006" key="4">
    <source>
        <dbReference type="Google" id="ProtNLM"/>
    </source>
</evidence>
<dbReference type="OrthoDB" id="9792179at2"/>
<evidence type="ECO:0000256" key="1">
    <source>
        <dbReference type="SAM" id="SignalP"/>
    </source>
</evidence>
<dbReference type="PROSITE" id="PS51257">
    <property type="entry name" value="PROKAR_LIPOPROTEIN"/>
    <property type="match status" value="1"/>
</dbReference>
<dbReference type="InterPro" id="IPR036465">
    <property type="entry name" value="vWFA_dom_sf"/>
</dbReference>
<dbReference type="RefSeq" id="WP_093993787.1">
    <property type="nucleotide sequence ID" value="NZ_FXZK01000011.1"/>
</dbReference>
<feature type="chain" id="PRO_5013076709" description="von Willebrand factor type A domain protein" evidence="1">
    <location>
        <begin position="32"/>
        <end position="228"/>
    </location>
</feature>
<name>A0A238LL54_9RHOB</name>
<dbReference type="Pfam" id="PF06707">
    <property type="entry name" value="DUF1194"/>
    <property type="match status" value="1"/>
</dbReference>
<sequence length="228" mass="24547">MSKISERFSNLARVVVSTACAWPALSASATACDTALLLAIDVSNSVDVAEYRLQVDGVADALLDPEIAETLVSGQVTLSLMQWSGVERQAMSIGWTQMRTAADVLAFSETARAVERAFMLSDTAPAEAVIFAIRQFEQVPDCARKVIDVSGDGTPNSGSNVRDARLLAERAGITINGIAIESLGVAITGFYQRALITRNGFVLTARGHRDYPRAIRNKILREISRVMG</sequence>
<dbReference type="EMBL" id="FXZK01000011">
    <property type="protein sequence ID" value="SMY09600.1"/>
    <property type="molecule type" value="Genomic_DNA"/>
</dbReference>
<accession>A0A238LL54</accession>
<organism evidence="2 3">
    <name type="scientific">Flavimaricola marinus</name>
    <dbReference type="NCBI Taxonomy" id="1819565"/>
    <lineage>
        <taxon>Bacteria</taxon>
        <taxon>Pseudomonadati</taxon>
        <taxon>Pseudomonadota</taxon>
        <taxon>Alphaproteobacteria</taxon>
        <taxon>Rhodobacterales</taxon>
        <taxon>Paracoccaceae</taxon>
        <taxon>Flavimaricola</taxon>
    </lineage>
</organism>
<dbReference type="AlphaFoldDB" id="A0A238LL54"/>
<keyword evidence="3" id="KW-1185">Reference proteome</keyword>
<dbReference type="Gene3D" id="3.40.50.410">
    <property type="entry name" value="von Willebrand factor, type A domain"/>
    <property type="match status" value="1"/>
</dbReference>
<protein>
    <recommendedName>
        <fullName evidence="4">von Willebrand factor type A domain protein</fullName>
    </recommendedName>
</protein>
<dbReference type="InterPro" id="IPR010607">
    <property type="entry name" value="DUF1194"/>
</dbReference>
<gene>
    <name evidence="2" type="ORF">LOM8899_03770</name>
</gene>
<evidence type="ECO:0000313" key="2">
    <source>
        <dbReference type="EMBL" id="SMY09600.1"/>
    </source>
</evidence>
<dbReference type="Proteomes" id="UP000201613">
    <property type="component" value="Unassembled WGS sequence"/>
</dbReference>
<proteinExistence type="predicted"/>
<keyword evidence="1" id="KW-0732">Signal</keyword>
<reference evidence="3" key="1">
    <citation type="submission" date="2017-05" db="EMBL/GenBank/DDBJ databases">
        <authorList>
            <person name="Rodrigo-Torres L."/>
            <person name="Arahal R. D."/>
            <person name="Lucena T."/>
        </authorList>
    </citation>
    <scope>NUCLEOTIDE SEQUENCE [LARGE SCALE GENOMIC DNA]</scope>
    <source>
        <strain evidence="3">CECT 8899</strain>
    </source>
</reference>
<evidence type="ECO:0000313" key="3">
    <source>
        <dbReference type="Proteomes" id="UP000201613"/>
    </source>
</evidence>
<dbReference type="SUPFAM" id="SSF53300">
    <property type="entry name" value="vWA-like"/>
    <property type="match status" value="1"/>
</dbReference>